<dbReference type="PROSITE" id="PS50181">
    <property type="entry name" value="FBOX"/>
    <property type="match status" value="1"/>
</dbReference>
<reference evidence="1" key="1">
    <citation type="journal article" date="2016" name="Nat. Genet.">
        <title>The genome sequences of Arachis duranensis and Arachis ipaensis, the diploid ancestors of cultivated peanut.</title>
        <authorList>
            <person name="Bertioli D.J."/>
            <person name="Cannon S.B."/>
            <person name="Froenicke L."/>
            <person name="Huang G."/>
            <person name="Farmer A.D."/>
            <person name="Cannon E.K."/>
            <person name="Liu X."/>
            <person name="Gao D."/>
            <person name="Clevenger J."/>
            <person name="Dash S."/>
            <person name="Ren L."/>
            <person name="Moretzsohn M.C."/>
            <person name="Shirasawa K."/>
            <person name="Huang W."/>
            <person name="Vidigal B."/>
            <person name="Abernathy B."/>
            <person name="Chu Y."/>
            <person name="Niederhuth C.E."/>
            <person name="Umale P."/>
            <person name="Araujo A.C."/>
            <person name="Kozik A."/>
            <person name="Kim K.D."/>
            <person name="Burow M.D."/>
            <person name="Varshney R.K."/>
            <person name="Wang X."/>
            <person name="Zhang X."/>
            <person name="Barkley N."/>
            <person name="Guimaraes P.M."/>
            <person name="Isobe S."/>
            <person name="Guo B."/>
            <person name="Liao B."/>
            <person name="Stalker H.T."/>
            <person name="Schmitz R.J."/>
            <person name="Scheffler B.E."/>
            <person name="Leal-Bertioli S.C."/>
            <person name="Xun X."/>
            <person name="Jackson S.A."/>
            <person name="Michelmore R."/>
            <person name="Ozias-Akins P."/>
        </authorList>
    </citation>
    <scope>NUCLEOTIDE SEQUENCE [LARGE SCALE GENOMIC DNA]</scope>
    <source>
        <strain evidence="1">cv. V14167</strain>
    </source>
</reference>
<dbReference type="CDD" id="cd22157">
    <property type="entry name" value="F-box_AtFBW1-like"/>
    <property type="match status" value="1"/>
</dbReference>
<dbReference type="Gene3D" id="1.20.1280.50">
    <property type="match status" value="1"/>
</dbReference>
<dbReference type="Pfam" id="PF12937">
    <property type="entry name" value="F-box-like"/>
    <property type="match status" value="1"/>
</dbReference>
<reference evidence="2" key="2">
    <citation type="submission" date="2025-08" db="UniProtKB">
        <authorList>
            <consortium name="RefSeq"/>
        </authorList>
    </citation>
    <scope>IDENTIFICATION</scope>
    <source>
        <tissue evidence="2">Whole plant</tissue>
    </source>
</reference>
<dbReference type="AlphaFoldDB" id="A0A6P5MMT5"/>
<organism evidence="1 2">
    <name type="scientific">Arachis duranensis</name>
    <name type="common">Wild peanut</name>
    <dbReference type="NCBI Taxonomy" id="130453"/>
    <lineage>
        <taxon>Eukaryota</taxon>
        <taxon>Viridiplantae</taxon>
        <taxon>Streptophyta</taxon>
        <taxon>Embryophyta</taxon>
        <taxon>Tracheophyta</taxon>
        <taxon>Spermatophyta</taxon>
        <taxon>Magnoliopsida</taxon>
        <taxon>eudicotyledons</taxon>
        <taxon>Gunneridae</taxon>
        <taxon>Pentapetalae</taxon>
        <taxon>rosids</taxon>
        <taxon>fabids</taxon>
        <taxon>Fabales</taxon>
        <taxon>Fabaceae</taxon>
        <taxon>Papilionoideae</taxon>
        <taxon>50 kb inversion clade</taxon>
        <taxon>dalbergioids sensu lato</taxon>
        <taxon>Dalbergieae</taxon>
        <taxon>Pterocarpus clade</taxon>
        <taxon>Arachis</taxon>
    </lineage>
</organism>
<name>A0A6P5MMT5_ARADU</name>
<dbReference type="Pfam" id="PF07734">
    <property type="entry name" value="FBA_1"/>
    <property type="match status" value="1"/>
</dbReference>
<protein>
    <submittedName>
        <fullName evidence="2">F-box/kelch-repeat protein At3g23880</fullName>
    </submittedName>
</protein>
<sequence length="341" mass="39519">MEQPHDYHERKMNPLRITRNAPKRLLPSTVTPSQSLPVLPDELLTEIFLRLPARLLLSVRSVCRSWRTLISSSQFANYHIQRSITADPSLGGLRFVVYHHNFQYRFGNFSVRCLFENPSKPTEDAFFQKSGRHQIIGSCNGLMCLLEKVGKDYRVMLWNPCTGLTSDLLEIRGYTIWASGFGYDHVNDKYKLVTTLYQKSHIIETRIYTFCRNPSMRTIQDVSFRRIYGTITVLKGVFVPGTATLNWILRHDTRTLDFLLVLSLDLVNETCTQFSLPLNNTQYNKTIFPRLCLLRNCLACCFNHEKIQWSVWVMKEYGVPQSWTKLAIIPYHSSLSSEHIG</sequence>
<evidence type="ECO:0000313" key="2">
    <source>
        <dbReference type="RefSeq" id="XP_020986283.1"/>
    </source>
</evidence>
<accession>A0A6P5MMT5</accession>
<dbReference type="PANTHER" id="PTHR31672">
    <property type="entry name" value="BNACNNG10540D PROTEIN"/>
    <property type="match status" value="1"/>
</dbReference>
<dbReference type="Proteomes" id="UP000515211">
    <property type="component" value="Chromosome 9"/>
</dbReference>
<proteinExistence type="predicted"/>
<dbReference type="InterPro" id="IPR006527">
    <property type="entry name" value="F-box-assoc_dom_typ1"/>
</dbReference>
<dbReference type="RefSeq" id="XP_020986283.1">
    <property type="nucleotide sequence ID" value="XM_021130624.2"/>
</dbReference>
<dbReference type="InterPro" id="IPR050796">
    <property type="entry name" value="SCF_F-box_component"/>
</dbReference>
<dbReference type="GeneID" id="107464103"/>
<dbReference type="SMART" id="SM00256">
    <property type="entry name" value="FBOX"/>
    <property type="match status" value="1"/>
</dbReference>
<dbReference type="SUPFAM" id="SSF81383">
    <property type="entry name" value="F-box domain"/>
    <property type="match status" value="1"/>
</dbReference>
<dbReference type="KEGG" id="adu:107464103"/>
<dbReference type="PANTHER" id="PTHR31672:SF13">
    <property type="entry name" value="F-BOX PROTEIN CPR30-LIKE"/>
    <property type="match status" value="1"/>
</dbReference>
<dbReference type="NCBIfam" id="TIGR01640">
    <property type="entry name" value="F_box_assoc_1"/>
    <property type="match status" value="1"/>
</dbReference>
<dbReference type="InterPro" id="IPR017451">
    <property type="entry name" value="F-box-assoc_interact_dom"/>
</dbReference>
<dbReference type="InterPro" id="IPR001810">
    <property type="entry name" value="F-box_dom"/>
</dbReference>
<keyword evidence="1" id="KW-1185">Reference proteome</keyword>
<evidence type="ECO:0000313" key="1">
    <source>
        <dbReference type="Proteomes" id="UP000515211"/>
    </source>
</evidence>
<gene>
    <name evidence="2" type="primary">LOC107464103</name>
</gene>
<dbReference type="InterPro" id="IPR036047">
    <property type="entry name" value="F-box-like_dom_sf"/>
</dbReference>